<gene>
    <name evidence="2" type="ORF">CWS31_007655</name>
</gene>
<dbReference type="Proteomes" id="UP000815846">
    <property type="component" value="Unassembled WGS sequence"/>
</dbReference>
<dbReference type="RefSeq" id="WP_101345549.1">
    <property type="nucleotide sequence ID" value="NZ_PJAI02000006.1"/>
</dbReference>
<comment type="caution">
    <text evidence="2">The sequence shown here is derived from an EMBL/GenBank/DDBJ whole genome shotgun (WGS) entry which is preliminary data.</text>
</comment>
<evidence type="ECO:0000256" key="1">
    <source>
        <dbReference type="SAM" id="SignalP"/>
    </source>
</evidence>
<feature type="signal peptide" evidence="1">
    <location>
        <begin position="1"/>
        <end position="17"/>
    </location>
</feature>
<keyword evidence="1" id="KW-0732">Signal</keyword>
<protein>
    <recommendedName>
        <fullName evidence="4">Lipoprotein</fullName>
    </recommendedName>
</protein>
<keyword evidence="3" id="KW-1185">Reference proteome</keyword>
<accession>A0ABY3MYM6</accession>
<name>A0ABY3MYM6_9GAMM</name>
<evidence type="ECO:0000313" key="2">
    <source>
        <dbReference type="EMBL" id="TYK66132.1"/>
    </source>
</evidence>
<feature type="chain" id="PRO_5045699948" description="Lipoprotein" evidence="1">
    <location>
        <begin position="18"/>
        <end position="143"/>
    </location>
</feature>
<dbReference type="EMBL" id="PJAI02000006">
    <property type="protein sequence ID" value="TYK66132.1"/>
    <property type="molecule type" value="Genomic_DNA"/>
</dbReference>
<evidence type="ECO:0000313" key="3">
    <source>
        <dbReference type="Proteomes" id="UP000815846"/>
    </source>
</evidence>
<reference evidence="2 3" key="1">
    <citation type="submission" date="2019-08" db="EMBL/GenBank/DDBJ databases">
        <title>Microbe sample from Colwellia echini.</title>
        <authorList>
            <person name="Christiansen L."/>
            <person name="Pathiraja D."/>
            <person name="Schultz-Johansen M."/>
            <person name="Choi I.-G."/>
            <person name="Stougaard P."/>
        </authorList>
    </citation>
    <scope>NUCLEOTIDE SEQUENCE [LARGE SCALE GENOMIC DNA]</scope>
    <source>
        <strain evidence="2 3">A3</strain>
    </source>
</reference>
<evidence type="ECO:0008006" key="4">
    <source>
        <dbReference type="Google" id="ProtNLM"/>
    </source>
</evidence>
<organism evidence="2 3">
    <name type="scientific">Colwellia echini</name>
    <dbReference type="NCBI Taxonomy" id="1982103"/>
    <lineage>
        <taxon>Bacteria</taxon>
        <taxon>Pseudomonadati</taxon>
        <taxon>Pseudomonadota</taxon>
        <taxon>Gammaproteobacteria</taxon>
        <taxon>Alteromonadales</taxon>
        <taxon>Colwelliaceae</taxon>
        <taxon>Colwellia</taxon>
    </lineage>
</organism>
<proteinExistence type="predicted"/>
<sequence length="143" mass="16904">MKTLLIFLLLLTCVSCSDEPEFYSIESFNDQFSNELFIAKLKHNNIPYQFDYQMGEHYFLVHSNFKERLIQLRKDSLEEAKLLALINLENECSQINLSEKLNESNVYHMTLNKRGIPMIRMTSKDHNSEKVTTILTAYDWRCN</sequence>